<accession>A0A9J5ZWQ2</accession>
<comment type="caution">
    <text evidence="1">The sequence shown here is derived from an EMBL/GenBank/DDBJ whole genome shotgun (WGS) entry which is preliminary data.</text>
</comment>
<dbReference type="PANTHER" id="PTHR32108">
    <property type="entry name" value="DNA-DIRECTED RNA POLYMERASE SUBUNIT ALPHA"/>
    <property type="match status" value="1"/>
</dbReference>
<dbReference type="PANTHER" id="PTHR32108:SF9">
    <property type="entry name" value="REVERSE TRANSCRIPTASE RNASE H-LIKE DOMAIN-CONTAINING PROTEIN"/>
    <property type="match status" value="1"/>
</dbReference>
<evidence type="ECO:0008006" key="3">
    <source>
        <dbReference type="Google" id="ProtNLM"/>
    </source>
</evidence>
<protein>
    <recommendedName>
        <fullName evidence="3">Gag-pro-like protein</fullName>
    </recommendedName>
</protein>
<evidence type="ECO:0000313" key="2">
    <source>
        <dbReference type="Proteomes" id="UP000824120"/>
    </source>
</evidence>
<evidence type="ECO:0000313" key="1">
    <source>
        <dbReference type="EMBL" id="KAG5616507.1"/>
    </source>
</evidence>
<dbReference type="EMBL" id="JACXVP010000003">
    <property type="protein sequence ID" value="KAG5616507.1"/>
    <property type="molecule type" value="Genomic_DNA"/>
</dbReference>
<dbReference type="OrthoDB" id="1247406at2759"/>
<dbReference type="AlphaFoldDB" id="A0A9J5ZWQ2"/>
<sequence length="532" mass="59816">MTDTNDFNAVANIMIPIENPEGSRNMIDIQNEEKMAHMEEELHQVRDLAKLSAITFPTFKTPIYFAKADLPNQPEQTQRAPTHGQVLPASPIAVRTVPELSNRDPTIPTCTVVNVPYKVDQYEEMEKDARLEEDTSINAQLQDIDMPVGYKPPKFDMFDGKGDPHAHLRAYCDKLVDVGRNEKLRMKTETVRVRPPLDESELSKYFIRAQECIYFDKMMSMMGQKFTELVKMGDFIEEGVKSGKIQSMVALQAASRAIQLGSIGGIKNKREDVSAVTYQLGGPSYVPVQAPIHQNRPAYVPRPHPNPEARNVCAYTSIVEPYTQLFERLRTTGVLQPVEGIILDPIPRNFDGNKRCAYHSEVLGHDTKDCYGLKNQIESLIRRGVIKCTPAPPNVNNNPLPNHKNLGPDYPNIDEADAMASSTQPKPEYDTKAVPWEYRAIIDELDGATFHTLEIMQAIRVNEGVEPEDTKLSSAVKMVASEMLKRNSDLFVAMVGEEEGINLNKLTIRNAELREILQNWTTSSSLFQPESC</sequence>
<organism evidence="1 2">
    <name type="scientific">Solanum commersonii</name>
    <name type="common">Commerson's wild potato</name>
    <name type="synonym">Commerson's nightshade</name>
    <dbReference type="NCBI Taxonomy" id="4109"/>
    <lineage>
        <taxon>Eukaryota</taxon>
        <taxon>Viridiplantae</taxon>
        <taxon>Streptophyta</taxon>
        <taxon>Embryophyta</taxon>
        <taxon>Tracheophyta</taxon>
        <taxon>Spermatophyta</taxon>
        <taxon>Magnoliopsida</taxon>
        <taxon>eudicotyledons</taxon>
        <taxon>Gunneridae</taxon>
        <taxon>Pentapetalae</taxon>
        <taxon>asterids</taxon>
        <taxon>lamiids</taxon>
        <taxon>Solanales</taxon>
        <taxon>Solanaceae</taxon>
        <taxon>Solanoideae</taxon>
        <taxon>Solaneae</taxon>
        <taxon>Solanum</taxon>
    </lineage>
</organism>
<keyword evidence="2" id="KW-1185">Reference proteome</keyword>
<dbReference type="Proteomes" id="UP000824120">
    <property type="component" value="Chromosome 3"/>
</dbReference>
<proteinExistence type="predicted"/>
<reference evidence="1 2" key="1">
    <citation type="submission" date="2020-09" db="EMBL/GenBank/DDBJ databases">
        <title>De no assembly of potato wild relative species, Solanum commersonii.</title>
        <authorList>
            <person name="Cho K."/>
        </authorList>
    </citation>
    <scope>NUCLEOTIDE SEQUENCE [LARGE SCALE GENOMIC DNA]</scope>
    <source>
        <strain evidence="1">LZ3.2</strain>
        <tissue evidence="1">Leaf</tissue>
    </source>
</reference>
<name>A0A9J5ZWQ2_SOLCO</name>
<gene>
    <name evidence="1" type="ORF">H5410_016331</name>
</gene>